<dbReference type="Proteomes" id="UP000305511">
    <property type="component" value="Unassembled WGS sequence"/>
</dbReference>
<organism evidence="2 3">
    <name type="scientific">Enterococcus faecalis</name>
    <name type="common">Streptococcus faecalis</name>
    <dbReference type="NCBI Taxonomy" id="1351"/>
    <lineage>
        <taxon>Bacteria</taxon>
        <taxon>Bacillati</taxon>
        <taxon>Bacillota</taxon>
        <taxon>Bacilli</taxon>
        <taxon>Lactobacillales</taxon>
        <taxon>Enterococcaceae</taxon>
        <taxon>Enterococcus</taxon>
    </lineage>
</organism>
<keyword evidence="1" id="KW-0175">Coiled coil</keyword>
<dbReference type="EMBL" id="SIYF01000233">
    <property type="protein sequence ID" value="TKK84547.1"/>
    <property type="molecule type" value="Genomic_DNA"/>
</dbReference>
<sequence>MGGLRMERELDNQFMLKEDHYFSEKRQLENQLAQVMEEKRFFLRYLEQLSLQVQRPIPYYDVEPNRQIVYRLLMNSREEAEQRVKKEQVAIDHQLEEIKRVFYQERQHYEEMKRRARR</sequence>
<accession>A0A4U3MA63</accession>
<dbReference type="AlphaFoldDB" id="A0A4U3MA63"/>
<evidence type="ECO:0000256" key="1">
    <source>
        <dbReference type="SAM" id="Coils"/>
    </source>
</evidence>
<proteinExistence type="predicted"/>
<protein>
    <submittedName>
        <fullName evidence="2">Uncharacterized protein</fullName>
    </submittedName>
</protein>
<evidence type="ECO:0000313" key="3">
    <source>
        <dbReference type="Proteomes" id="UP000305511"/>
    </source>
</evidence>
<reference evidence="2 3" key="1">
    <citation type="submission" date="2019-02" db="EMBL/GenBank/DDBJ databases">
        <title>Bacteria dissemination in different level of health care in South Africa: the effectiveness of infections prevention and control.</title>
        <authorList>
            <person name="Shobo C."/>
            <person name="Amoako D.G."/>
            <person name="Allam M."/>
            <person name="Ismail A."/>
            <person name="Bester L.A."/>
            <person name="Essack S.Y."/>
        </authorList>
    </citation>
    <scope>NUCLEOTIDE SEQUENCE [LARGE SCALE GENOMIC DNA]</scope>
    <source>
        <strain evidence="2 3">2SIL2</strain>
    </source>
</reference>
<gene>
    <name evidence="2" type="ORF">EY666_10235</name>
</gene>
<comment type="caution">
    <text evidence="2">The sequence shown here is derived from an EMBL/GenBank/DDBJ whole genome shotgun (WGS) entry which is preliminary data.</text>
</comment>
<evidence type="ECO:0000313" key="2">
    <source>
        <dbReference type="EMBL" id="TKK84547.1"/>
    </source>
</evidence>
<feature type="coiled-coil region" evidence="1">
    <location>
        <begin position="70"/>
        <end position="97"/>
    </location>
</feature>
<name>A0A4U3MA63_ENTFL</name>